<dbReference type="EMBL" id="LAZR01026168">
    <property type="protein sequence ID" value="KKL69579.1"/>
    <property type="molecule type" value="Genomic_DNA"/>
</dbReference>
<keyword evidence="1" id="KW-0812">Transmembrane</keyword>
<keyword evidence="1" id="KW-1133">Transmembrane helix</keyword>
<sequence>MEKITLPKFENTAFTRLTYSLVLMLFVSHFSFAGIPSFFEGNVEDNSIPTIGTT</sequence>
<protein>
    <submittedName>
        <fullName evidence="2">Uncharacterized protein</fullName>
    </submittedName>
</protein>
<comment type="caution">
    <text evidence="2">The sequence shown here is derived from an EMBL/GenBank/DDBJ whole genome shotgun (WGS) entry which is preliminary data.</text>
</comment>
<dbReference type="AlphaFoldDB" id="A0A0F9E6G0"/>
<proteinExistence type="predicted"/>
<feature type="transmembrane region" description="Helical" evidence="1">
    <location>
        <begin position="21"/>
        <end position="39"/>
    </location>
</feature>
<keyword evidence="1" id="KW-0472">Membrane</keyword>
<reference evidence="2" key="1">
    <citation type="journal article" date="2015" name="Nature">
        <title>Complex archaea that bridge the gap between prokaryotes and eukaryotes.</title>
        <authorList>
            <person name="Spang A."/>
            <person name="Saw J.H."/>
            <person name="Jorgensen S.L."/>
            <person name="Zaremba-Niedzwiedzka K."/>
            <person name="Martijn J."/>
            <person name="Lind A.E."/>
            <person name="van Eijk R."/>
            <person name="Schleper C."/>
            <person name="Guy L."/>
            <person name="Ettema T.J."/>
        </authorList>
    </citation>
    <scope>NUCLEOTIDE SEQUENCE</scope>
</reference>
<evidence type="ECO:0000313" key="2">
    <source>
        <dbReference type="EMBL" id="KKL69579.1"/>
    </source>
</evidence>
<accession>A0A0F9E6G0</accession>
<feature type="non-terminal residue" evidence="2">
    <location>
        <position position="54"/>
    </location>
</feature>
<organism evidence="2">
    <name type="scientific">marine sediment metagenome</name>
    <dbReference type="NCBI Taxonomy" id="412755"/>
    <lineage>
        <taxon>unclassified sequences</taxon>
        <taxon>metagenomes</taxon>
        <taxon>ecological metagenomes</taxon>
    </lineage>
</organism>
<name>A0A0F9E6G0_9ZZZZ</name>
<gene>
    <name evidence="2" type="ORF">LCGC14_2113530</name>
</gene>
<evidence type="ECO:0000256" key="1">
    <source>
        <dbReference type="SAM" id="Phobius"/>
    </source>
</evidence>